<gene>
    <name evidence="4" type="ORF">KCG44_06935</name>
</gene>
<feature type="modified residue" description="4-aspartylphosphate" evidence="2">
    <location>
        <position position="56"/>
    </location>
</feature>
<accession>A0ABS6SF81</accession>
<name>A0ABS6SF81_9SPHN</name>
<protein>
    <submittedName>
        <fullName evidence="4">Response regulator</fullName>
    </submittedName>
</protein>
<dbReference type="InterPro" id="IPR001789">
    <property type="entry name" value="Sig_transdc_resp-reg_receiver"/>
</dbReference>
<dbReference type="PROSITE" id="PS50110">
    <property type="entry name" value="RESPONSE_REGULATORY"/>
    <property type="match status" value="1"/>
</dbReference>
<evidence type="ECO:0000256" key="1">
    <source>
        <dbReference type="ARBA" id="ARBA00022553"/>
    </source>
</evidence>
<proteinExistence type="predicted"/>
<evidence type="ECO:0000313" key="5">
    <source>
        <dbReference type="Proteomes" id="UP000722336"/>
    </source>
</evidence>
<evidence type="ECO:0000256" key="2">
    <source>
        <dbReference type="PROSITE-ProRule" id="PRU00169"/>
    </source>
</evidence>
<dbReference type="PANTHER" id="PTHR44591:SF3">
    <property type="entry name" value="RESPONSE REGULATORY DOMAIN-CONTAINING PROTEIN"/>
    <property type="match status" value="1"/>
</dbReference>
<feature type="domain" description="Response regulatory" evidence="3">
    <location>
        <begin position="6"/>
        <end position="117"/>
    </location>
</feature>
<dbReference type="InterPro" id="IPR050595">
    <property type="entry name" value="Bact_response_regulator"/>
</dbReference>
<comment type="caution">
    <text evidence="4">The sequence shown here is derived from an EMBL/GenBank/DDBJ whole genome shotgun (WGS) entry which is preliminary data.</text>
</comment>
<dbReference type="PANTHER" id="PTHR44591">
    <property type="entry name" value="STRESS RESPONSE REGULATOR PROTEIN 1"/>
    <property type="match status" value="1"/>
</dbReference>
<dbReference type="EMBL" id="JAGSPA010000002">
    <property type="protein sequence ID" value="MBV7256517.1"/>
    <property type="molecule type" value="Genomic_DNA"/>
</dbReference>
<reference evidence="4 5" key="1">
    <citation type="submission" date="2021-04" db="EMBL/GenBank/DDBJ databases">
        <authorList>
            <person name="Pira H."/>
            <person name="Risdian C."/>
            <person name="Wink J."/>
        </authorList>
    </citation>
    <scope>NUCLEOTIDE SEQUENCE [LARGE SCALE GENOMIC DNA]</scope>
    <source>
        <strain evidence="4 5">WHA3</strain>
    </source>
</reference>
<organism evidence="4 5">
    <name type="scientific">Pacificimonas pallii</name>
    <dbReference type="NCBI Taxonomy" id="2827236"/>
    <lineage>
        <taxon>Bacteria</taxon>
        <taxon>Pseudomonadati</taxon>
        <taxon>Pseudomonadota</taxon>
        <taxon>Alphaproteobacteria</taxon>
        <taxon>Sphingomonadales</taxon>
        <taxon>Sphingosinicellaceae</taxon>
        <taxon>Pacificimonas</taxon>
    </lineage>
</organism>
<dbReference type="SMART" id="SM00448">
    <property type="entry name" value="REC"/>
    <property type="match status" value="1"/>
</dbReference>
<sequence>MSDSRRVFVAEDNGLVMMSIEGLIEDMEWELVGPARTLDEALEMARTCEVDVALLDVNLAEQASYPAGERLRARGVPVMFATGYAEATKLPASLADAPLLAKPYSLDDMEQLLRKLAG</sequence>
<dbReference type="Pfam" id="PF00072">
    <property type="entry name" value="Response_reg"/>
    <property type="match status" value="1"/>
</dbReference>
<keyword evidence="1 2" id="KW-0597">Phosphoprotein</keyword>
<dbReference type="Proteomes" id="UP000722336">
    <property type="component" value="Unassembled WGS sequence"/>
</dbReference>
<keyword evidence="5" id="KW-1185">Reference proteome</keyword>
<dbReference type="RefSeq" id="WP_218445162.1">
    <property type="nucleotide sequence ID" value="NZ_JAGSPA010000002.1"/>
</dbReference>
<evidence type="ECO:0000313" key="4">
    <source>
        <dbReference type="EMBL" id="MBV7256517.1"/>
    </source>
</evidence>
<evidence type="ECO:0000259" key="3">
    <source>
        <dbReference type="PROSITE" id="PS50110"/>
    </source>
</evidence>